<evidence type="ECO:0000256" key="6">
    <source>
        <dbReference type="ARBA" id="ARBA00023136"/>
    </source>
</evidence>
<dbReference type="Pfam" id="PF13416">
    <property type="entry name" value="SBP_bac_8"/>
    <property type="match status" value="1"/>
</dbReference>
<dbReference type="Gene3D" id="3.40.190.10">
    <property type="entry name" value="Periplasmic binding protein-like II"/>
    <property type="match status" value="1"/>
</dbReference>
<dbReference type="InterPro" id="IPR050490">
    <property type="entry name" value="Bact_solute-bd_prot1"/>
</dbReference>
<keyword evidence="4" id="KW-0732">Signal</keyword>
<keyword evidence="5" id="KW-0574">Periplasm</keyword>
<dbReference type="PANTHER" id="PTHR43649:SF33">
    <property type="entry name" value="POLYGALACTURONAN_RHAMNOGALACTURONAN-BINDING PROTEIN YTCQ"/>
    <property type="match status" value="1"/>
</dbReference>
<keyword evidence="7" id="KW-0564">Palmitate</keyword>
<dbReference type="InterPro" id="IPR006059">
    <property type="entry name" value="SBP"/>
</dbReference>
<evidence type="ECO:0000256" key="7">
    <source>
        <dbReference type="ARBA" id="ARBA00023139"/>
    </source>
</evidence>
<proteinExistence type="inferred from homology"/>
<dbReference type="PANTHER" id="PTHR43649">
    <property type="entry name" value="ARABINOSE-BINDING PROTEIN-RELATED"/>
    <property type="match status" value="1"/>
</dbReference>
<sequence length="481" mass="54075">MVALSFIQPVKKPAVFRENNVISKKLGGLSLAVAAVGLFYATAPALAQQKTITVWFGKGFYKSEDDALLEAIKKFEAKTGIKVELSQYAIQDMIPKTVAALDSGTVPDVAYSDSYDVQAQGKWAFEGKLEDLGDILTPMKSAFAPNTLETALLYNDVTKKKAYYGFPLKQQSMHVQIWQDMLEQAGFKQSDIPTKWEDYWSFWCDKVQPAIRKATGQRVYAVGQPMGVESTDSFQSFYTFMDAHNVKLVDDDGKLTVDDPKVRENLIKAMKDYTDTYTKTCSPPSSTTWKDPDNNVAFHNKTIVMTHNFTISIAAKWLDDANNPALTPEQRALGKKNYDETIITASFPNKPDGTPIKYRSDVKTGLMFTVAKNKAEGKEFIKFLLQEENVRPYIEGALGRWFPVTTASQQSPFWQADRHRKAVYNQFTGGTTPFDFTKNWKFTILNNENVWAKAMNRVVSEKVPVDKAVDELIARIKQVAG</sequence>
<evidence type="ECO:0000256" key="2">
    <source>
        <dbReference type="ARBA" id="ARBA00008520"/>
    </source>
</evidence>
<evidence type="ECO:0000256" key="8">
    <source>
        <dbReference type="ARBA" id="ARBA00023288"/>
    </source>
</evidence>
<evidence type="ECO:0000256" key="1">
    <source>
        <dbReference type="ARBA" id="ARBA00004418"/>
    </source>
</evidence>
<keyword evidence="8" id="KW-0449">Lipoprotein</keyword>
<accession>A0ABU8B2R3</accession>
<comment type="similarity">
    <text evidence="2">Belongs to the bacterial solute-binding protein 1 family.</text>
</comment>
<protein>
    <submittedName>
        <fullName evidence="9">Multiple sugar transport system substrate-binding protein</fullName>
    </submittedName>
</protein>
<keyword evidence="3" id="KW-1003">Cell membrane</keyword>
<evidence type="ECO:0000256" key="3">
    <source>
        <dbReference type="ARBA" id="ARBA00022475"/>
    </source>
</evidence>
<evidence type="ECO:0000313" key="9">
    <source>
        <dbReference type="EMBL" id="MEH2552820.1"/>
    </source>
</evidence>
<keyword evidence="10" id="KW-1185">Reference proteome</keyword>
<dbReference type="EMBL" id="JAZHRV010000001">
    <property type="protein sequence ID" value="MEH2552820.1"/>
    <property type="molecule type" value="Genomic_DNA"/>
</dbReference>
<dbReference type="SUPFAM" id="SSF53850">
    <property type="entry name" value="Periplasmic binding protein-like II"/>
    <property type="match status" value="1"/>
</dbReference>
<dbReference type="Proteomes" id="UP001364224">
    <property type="component" value="Unassembled WGS sequence"/>
</dbReference>
<evidence type="ECO:0000313" key="10">
    <source>
        <dbReference type="Proteomes" id="UP001364224"/>
    </source>
</evidence>
<evidence type="ECO:0000256" key="4">
    <source>
        <dbReference type="ARBA" id="ARBA00022729"/>
    </source>
</evidence>
<comment type="caution">
    <text evidence="9">The sequence shown here is derived from an EMBL/GenBank/DDBJ whole genome shotgun (WGS) entry which is preliminary data.</text>
</comment>
<evidence type="ECO:0000256" key="5">
    <source>
        <dbReference type="ARBA" id="ARBA00022764"/>
    </source>
</evidence>
<keyword evidence="9" id="KW-0762">Sugar transport</keyword>
<reference evidence="9 10" key="1">
    <citation type="submission" date="2024-02" db="EMBL/GenBank/DDBJ databases">
        <title>Adaptive strategies in a cosmopolitan and abundant soil bacterium.</title>
        <authorList>
            <person name="Carini P."/>
        </authorList>
    </citation>
    <scope>NUCLEOTIDE SEQUENCE [LARGE SCALE GENOMIC DNA]</scope>
    <source>
        <strain evidence="9 10">AZCC 1608</strain>
    </source>
</reference>
<name>A0ABU8B2R3_9BRAD</name>
<comment type="subcellular location">
    <subcellularLocation>
        <location evidence="1">Periplasm</location>
    </subcellularLocation>
</comment>
<keyword evidence="6" id="KW-0472">Membrane</keyword>
<gene>
    <name evidence="9" type="ORF">V1286_000349</name>
</gene>
<organism evidence="9 10">
    <name type="scientific">Bradyrhizobium algeriense</name>
    <dbReference type="NCBI Taxonomy" id="634784"/>
    <lineage>
        <taxon>Bacteria</taxon>
        <taxon>Pseudomonadati</taxon>
        <taxon>Pseudomonadota</taxon>
        <taxon>Alphaproteobacteria</taxon>
        <taxon>Hyphomicrobiales</taxon>
        <taxon>Nitrobacteraceae</taxon>
        <taxon>Bradyrhizobium</taxon>
    </lineage>
</organism>
<keyword evidence="9" id="KW-0813">Transport</keyword>